<dbReference type="GO" id="GO:0005634">
    <property type="term" value="C:nucleus"/>
    <property type="evidence" value="ECO:0007669"/>
    <property type="project" value="UniProtKB-UniRule"/>
</dbReference>
<proteinExistence type="predicted"/>
<dbReference type="PROSITE" id="PS50118">
    <property type="entry name" value="HMG_BOX_2"/>
    <property type="match status" value="1"/>
</dbReference>
<dbReference type="Gene3D" id="1.10.30.10">
    <property type="entry name" value="High mobility group box domain"/>
    <property type="match status" value="1"/>
</dbReference>
<keyword evidence="1" id="KW-0238">DNA-binding</keyword>
<keyword evidence="5" id="KW-1185">Reference proteome</keyword>
<dbReference type="InterPro" id="IPR009071">
    <property type="entry name" value="HMG_box_dom"/>
</dbReference>
<evidence type="ECO:0000256" key="2">
    <source>
        <dbReference type="SAM" id="MobiDB-lite"/>
    </source>
</evidence>
<feature type="DNA-binding region" description="HMG box" evidence="1">
    <location>
        <begin position="165"/>
        <end position="240"/>
    </location>
</feature>
<dbReference type="Pfam" id="PF00505">
    <property type="entry name" value="HMG_box"/>
    <property type="match status" value="1"/>
</dbReference>
<dbReference type="OrthoDB" id="5550281at2759"/>
<evidence type="ECO:0000259" key="3">
    <source>
        <dbReference type="PROSITE" id="PS50118"/>
    </source>
</evidence>
<feature type="region of interest" description="Disordered" evidence="2">
    <location>
        <begin position="328"/>
        <end position="432"/>
    </location>
</feature>
<evidence type="ECO:0000313" key="4">
    <source>
        <dbReference type="EMBL" id="KAF2276965.1"/>
    </source>
</evidence>
<feature type="domain" description="HMG box" evidence="3">
    <location>
        <begin position="165"/>
        <end position="240"/>
    </location>
</feature>
<evidence type="ECO:0000256" key="1">
    <source>
        <dbReference type="PROSITE-ProRule" id="PRU00267"/>
    </source>
</evidence>
<gene>
    <name evidence="4" type="ORF">EI97DRAFT_449764</name>
</gene>
<sequence>MARQKKDDTGELLVSIEQFTRTRDQVRMASDTPITTSSPPSSSAESLATKRRKQAKRIVAHKALSEQVIISLTNLQAGLTHVQNGLAQLLRVYIQHTSSILSGGADTLESLQLPPHLAAHANAAVEAAQNAGDAVAAAISAPGAPETGKKKRKRAEKKERDPNAPKKPLTAAFLFAREARPIVKKDLEEALGPDQKLEPNAVKLEIDKRWNEMREEDKEKWKASYRESFQRWREEYDAYMASKGEPVSADVDMHDDEEPTDEAEVGALDSDASSDAEDNGESGGAKAASPPAASSKTPRPSKRQKTAPPQINGATVPVPIAPAVAAAAPTPIPVPGSAKPAQTHVPPPSFGVDAPLVTPLKEKKDKKKKDKSGATPAAEDANGEETKKKSKSGRTTRGAEAENETAEKDKEKEKEPKKKRDRSKRKSEGVTA</sequence>
<dbReference type="Proteomes" id="UP000800097">
    <property type="component" value="Unassembled WGS sequence"/>
</dbReference>
<dbReference type="SMART" id="SM00398">
    <property type="entry name" value="HMG"/>
    <property type="match status" value="1"/>
</dbReference>
<feature type="compositionally biased region" description="Acidic residues" evidence="2">
    <location>
        <begin position="253"/>
        <end position="264"/>
    </location>
</feature>
<keyword evidence="1" id="KW-0539">Nucleus</keyword>
<dbReference type="SUPFAM" id="SSF47095">
    <property type="entry name" value="HMG-box"/>
    <property type="match status" value="1"/>
</dbReference>
<protein>
    <recommendedName>
        <fullName evidence="3">HMG box domain-containing protein</fullName>
    </recommendedName>
</protein>
<organism evidence="4 5">
    <name type="scientific">Westerdykella ornata</name>
    <dbReference type="NCBI Taxonomy" id="318751"/>
    <lineage>
        <taxon>Eukaryota</taxon>
        <taxon>Fungi</taxon>
        <taxon>Dikarya</taxon>
        <taxon>Ascomycota</taxon>
        <taxon>Pezizomycotina</taxon>
        <taxon>Dothideomycetes</taxon>
        <taxon>Pleosporomycetidae</taxon>
        <taxon>Pleosporales</taxon>
        <taxon>Sporormiaceae</taxon>
        <taxon>Westerdykella</taxon>
    </lineage>
</organism>
<accession>A0A6A6JL48</accession>
<feature type="compositionally biased region" description="Low complexity" evidence="2">
    <location>
        <begin position="285"/>
        <end position="298"/>
    </location>
</feature>
<dbReference type="InterPro" id="IPR036910">
    <property type="entry name" value="HMG_box_dom_sf"/>
</dbReference>
<feature type="region of interest" description="Disordered" evidence="2">
    <location>
        <begin position="24"/>
        <end position="50"/>
    </location>
</feature>
<dbReference type="RefSeq" id="XP_033654504.1">
    <property type="nucleotide sequence ID" value="XM_033800238.1"/>
</dbReference>
<dbReference type="EMBL" id="ML986491">
    <property type="protein sequence ID" value="KAF2276965.1"/>
    <property type="molecule type" value="Genomic_DNA"/>
</dbReference>
<feature type="region of interest" description="Disordered" evidence="2">
    <location>
        <begin position="243"/>
        <end position="315"/>
    </location>
</feature>
<dbReference type="AlphaFoldDB" id="A0A6A6JL48"/>
<dbReference type="GO" id="GO:0003677">
    <property type="term" value="F:DNA binding"/>
    <property type="evidence" value="ECO:0007669"/>
    <property type="project" value="UniProtKB-UniRule"/>
</dbReference>
<feature type="compositionally biased region" description="Low complexity" evidence="2">
    <location>
        <begin position="29"/>
        <end position="47"/>
    </location>
</feature>
<reference evidence="4" key="1">
    <citation type="journal article" date="2020" name="Stud. Mycol.">
        <title>101 Dothideomycetes genomes: a test case for predicting lifestyles and emergence of pathogens.</title>
        <authorList>
            <person name="Haridas S."/>
            <person name="Albert R."/>
            <person name="Binder M."/>
            <person name="Bloem J."/>
            <person name="Labutti K."/>
            <person name="Salamov A."/>
            <person name="Andreopoulos B."/>
            <person name="Baker S."/>
            <person name="Barry K."/>
            <person name="Bills G."/>
            <person name="Bluhm B."/>
            <person name="Cannon C."/>
            <person name="Castanera R."/>
            <person name="Culley D."/>
            <person name="Daum C."/>
            <person name="Ezra D."/>
            <person name="Gonzalez J."/>
            <person name="Henrissat B."/>
            <person name="Kuo A."/>
            <person name="Liang C."/>
            <person name="Lipzen A."/>
            <person name="Lutzoni F."/>
            <person name="Magnuson J."/>
            <person name="Mondo S."/>
            <person name="Nolan M."/>
            <person name="Ohm R."/>
            <person name="Pangilinan J."/>
            <person name="Park H.-J."/>
            <person name="Ramirez L."/>
            <person name="Alfaro M."/>
            <person name="Sun H."/>
            <person name="Tritt A."/>
            <person name="Yoshinaga Y."/>
            <person name="Zwiers L.-H."/>
            <person name="Turgeon B."/>
            <person name="Goodwin S."/>
            <person name="Spatafora J."/>
            <person name="Crous P."/>
            <person name="Grigoriev I."/>
        </authorList>
    </citation>
    <scope>NUCLEOTIDE SEQUENCE</scope>
    <source>
        <strain evidence="4">CBS 379.55</strain>
    </source>
</reference>
<feature type="region of interest" description="Disordered" evidence="2">
    <location>
        <begin position="139"/>
        <end position="167"/>
    </location>
</feature>
<name>A0A6A6JL48_WESOR</name>
<feature type="compositionally biased region" description="Basic and acidic residues" evidence="2">
    <location>
        <begin position="397"/>
        <end position="418"/>
    </location>
</feature>
<dbReference type="GeneID" id="54553413"/>
<evidence type="ECO:0000313" key="5">
    <source>
        <dbReference type="Proteomes" id="UP000800097"/>
    </source>
</evidence>